<reference evidence="10" key="1">
    <citation type="journal article" date="2017" name="Genome Announc.">
        <title>Complete Genome Sequence of Mycobacterium stephanolepidis.</title>
        <authorList>
            <person name="Fukano H."/>
            <person name="Yoshida M."/>
            <person name="Katayama Y."/>
            <person name="Omatsu T."/>
            <person name="Mizutani T."/>
            <person name="Kurata O."/>
            <person name="Wada S."/>
            <person name="Hoshino Y."/>
        </authorList>
    </citation>
    <scope>NUCLEOTIDE SEQUENCE [LARGE SCALE GENOMIC DNA]</scope>
    <source>
        <strain evidence="10">NJB0901</strain>
    </source>
</reference>
<dbReference type="InterPro" id="IPR018114">
    <property type="entry name" value="TRYPSIN_HIS"/>
</dbReference>
<dbReference type="EMBL" id="AP018165">
    <property type="protein sequence ID" value="BAX99372.1"/>
    <property type="molecule type" value="Genomic_DNA"/>
</dbReference>
<dbReference type="GO" id="GO:0006508">
    <property type="term" value="P:proteolysis"/>
    <property type="evidence" value="ECO:0007669"/>
    <property type="project" value="UniProtKB-KW"/>
</dbReference>
<dbReference type="GO" id="GO:0004252">
    <property type="term" value="F:serine-type endopeptidase activity"/>
    <property type="evidence" value="ECO:0007669"/>
    <property type="project" value="InterPro"/>
</dbReference>
<organism evidence="9 10">
    <name type="scientific">[Mycobacterium] stephanolepidis</name>
    <dbReference type="NCBI Taxonomy" id="1520670"/>
    <lineage>
        <taxon>Bacteria</taxon>
        <taxon>Bacillati</taxon>
        <taxon>Actinomycetota</taxon>
        <taxon>Actinomycetes</taxon>
        <taxon>Mycobacteriales</taxon>
        <taxon>Mycobacteriaceae</taxon>
        <taxon>Mycobacteroides</taxon>
    </lineage>
</organism>
<evidence type="ECO:0000256" key="4">
    <source>
        <dbReference type="ARBA" id="ARBA00022801"/>
    </source>
</evidence>
<name>A0A1Z4F2I6_9MYCO</name>
<dbReference type="InterPro" id="IPR043504">
    <property type="entry name" value="Peptidase_S1_PA_chymotrypsin"/>
</dbReference>
<dbReference type="PANTHER" id="PTHR15462">
    <property type="entry name" value="SERINE PROTEASE"/>
    <property type="match status" value="1"/>
</dbReference>
<dbReference type="InterPro" id="IPR008256">
    <property type="entry name" value="Peptidase_S1B"/>
</dbReference>
<dbReference type="PANTHER" id="PTHR15462:SF8">
    <property type="entry name" value="SERINE PROTEASE"/>
    <property type="match status" value="1"/>
</dbReference>
<comment type="similarity">
    <text evidence="1 6">Belongs to the peptidase S1B family.</text>
</comment>
<evidence type="ECO:0000256" key="1">
    <source>
        <dbReference type="ARBA" id="ARBA00008764"/>
    </source>
</evidence>
<keyword evidence="3" id="KW-0732">Signal</keyword>
<reference evidence="9 10" key="2">
    <citation type="journal article" date="2017" name="Int. J. Syst. Evol. Microbiol.">
        <title>Mycobacterium stephanolepidis sp. nov., a rapidly growing species related to Mycobacterium chelonae, isolated from marine teleost fish, Stephanolepis cirrhifer.</title>
        <authorList>
            <person name="Fukano H."/>
            <person name="Wada S."/>
            <person name="Kurata O."/>
            <person name="Katayama K."/>
            <person name="Fujiwara N."/>
            <person name="Hoshino Y."/>
        </authorList>
    </citation>
    <scope>NUCLEOTIDE SEQUENCE [LARGE SCALE GENOMIC DNA]</scope>
    <source>
        <strain evidence="9 10">NJB0901</strain>
    </source>
</reference>
<feature type="compositionally biased region" description="Polar residues" evidence="7">
    <location>
        <begin position="34"/>
        <end position="60"/>
    </location>
</feature>
<dbReference type="EC" id="3.4.21.-" evidence="6"/>
<dbReference type="SUPFAM" id="SSF50494">
    <property type="entry name" value="Trypsin-like serine proteases"/>
    <property type="match status" value="1"/>
</dbReference>
<dbReference type="AlphaFoldDB" id="A0A1Z4F2I6"/>
<evidence type="ECO:0000259" key="8">
    <source>
        <dbReference type="Pfam" id="PF00089"/>
    </source>
</evidence>
<dbReference type="RefSeq" id="WP_096503855.1">
    <property type="nucleotide sequence ID" value="NZ_AP018165.1"/>
</dbReference>
<keyword evidence="4 6" id="KW-0378">Hydrolase</keyword>
<evidence type="ECO:0000313" key="10">
    <source>
        <dbReference type="Proteomes" id="UP000217954"/>
    </source>
</evidence>
<protein>
    <recommendedName>
        <fullName evidence="6">Serine protease</fullName>
        <ecNumber evidence="6">3.4.21.-</ecNumber>
    </recommendedName>
</protein>
<dbReference type="InterPro" id="IPR050966">
    <property type="entry name" value="Glutamyl_endopeptidase"/>
</dbReference>
<evidence type="ECO:0000256" key="5">
    <source>
        <dbReference type="ARBA" id="ARBA00022825"/>
    </source>
</evidence>
<dbReference type="Gene3D" id="2.40.10.10">
    <property type="entry name" value="Trypsin-like serine proteases"/>
    <property type="match status" value="2"/>
</dbReference>
<evidence type="ECO:0000256" key="2">
    <source>
        <dbReference type="ARBA" id="ARBA00022670"/>
    </source>
</evidence>
<feature type="region of interest" description="Disordered" evidence="7">
    <location>
        <begin position="28"/>
        <end position="67"/>
    </location>
</feature>
<evidence type="ECO:0000256" key="6">
    <source>
        <dbReference type="RuleBase" id="RU004296"/>
    </source>
</evidence>
<keyword evidence="2 6" id="KW-0645">Protease</keyword>
<proteinExistence type="inferred from homology"/>
<evidence type="ECO:0000256" key="3">
    <source>
        <dbReference type="ARBA" id="ARBA00022729"/>
    </source>
</evidence>
<dbReference type="PROSITE" id="PS00134">
    <property type="entry name" value="TRYPSIN_HIS"/>
    <property type="match status" value="1"/>
</dbReference>
<sequence length="314" mass="33357">MATAVKSTNHKPSETEYEISGAAGAAAVTEHELPSTQASNADTETTNAATQAHGESTVSELGSVDGLSTDESELAPLDAILGSYPELANSAEVIIGTDDRVRVGNTTTFPWRAICHLIITSANNRTYVGTGWLIAPRTVMTAGHCVYMHADGGWVRSIQVIPGRNAGVRPFGTHVGTAFRSVTGWTQNQNRDNDYGAIILPTSSRPGDQTGYFGFATRNDDFLKAAALNLSGYPGEKNGEQWFMAQRTKSVSDRVITYDIDTTGGQSGSPVWVLQNGNRYGVGIHTNGANSGNSATRISSAVFNNMSTWKSSGM</sequence>
<dbReference type="InterPro" id="IPR001254">
    <property type="entry name" value="Trypsin_dom"/>
</dbReference>
<dbReference type="GO" id="GO:0008237">
    <property type="term" value="F:metallopeptidase activity"/>
    <property type="evidence" value="ECO:0007669"/>
    <property type="project" value="UniProtKB-KW"/>
</dbReference>
<keyword evidence="9" id="KW-0482">Metalloprotease</keyword>
<feature type="domain" description="Peptidase S1" evidence="8">
    <location>
        <begin position="121"/>
        <end position="296"/>
    </location>
</feature>
<dbReference type="PRINTS" id="PR00839">
    <property type="entry name" value="V8PROTEASE"/>
</dbReference>
<dbReference type="KEGG" id="mste:MSTE_04077"/>
<gene>
    <name evidence="9" type="primary">mpr</name>
    <name evidence="9" type="ORF">MSTE_04077</name>
</gene>
<keyword evidence="5 6" id="KW-0720">Serine protease</keyword>
<accession>A0A1Z4F2I6</accession>
<evidence type="ECO:0000256" key="7">
    <source>
        <dbReference type="SAM" id="MobiDB-lite"/>
    </source>
</evidence>
<dbReference type="InterPro" id="IPR009003">
    <property type="entry name" value="Peptidase_S1_PA"/>
</dbReference>
<keyword evidence="10" id="KW-1185">Reference proteome</keyword>
<evidence type="ECO:0000313" key="9">
    <source>
        <dbReference type="EMBL" id="BAX99372.1"/>
    </source>
</evidence>
<dbReference type="OrthoDB" id="1855925at2"/>
<dbReference type="Proteomes" id="UP000217954">
    <property type="component" value="Chromosome"/>
</dbReference>
<dbReference type="Pfam" id="PF00089">
    <property type="entry name" value="Trypsin"/>
    <property type="match status" value="1"/>
</dbReference>